<keyword evidence="11" id="KW-0862">Zinc</keyword>
<feature type="region of interest" description="Disordered" evidence="17">
    <location>
        <begin position="339"/>
        <end position="389"/>
    </location>
</feature>
<keyword evidence="10 16" id="KW-0863">Zinc-finger</keyword>
<dbReference type="InterPro" id="IPR041306">
    <property type="entry name" value="C5HCH"/>
</dbReference>
<dbReference type="Pfam" id="PF17907">
    <property type="entry name" value="AWS"/>
    <property type="match status" value="1"/>
</dbReference>
<dbReference type="SUPFAM" id="SSF63748">
    <property type="entry name" value="Tudor/PWWP/MBT"/>
    <property type="match status" value="2"/>
</dbReference>
<feature type="region of interest" description="Disordered" evidence="17">
    <location>
        <begin position="1179"/>
        <end position="1222"/>
    </location>
</feature>
<dbReference type="Gene3D" id="2.30.30.140">
    <property type="match status" value="2"/>
</dbReference>
<evidence type="ECO:0000256" key="16">
    <source>
        <dbReference type="PROSITE-ProRule" id="PRU00146"/>
    </source>
</evidence>
<feature type="compositionally biased region" description="Basic and acidic residues" evidence="17">
    <location>
        <begin position="1182"/>
        <end position="1201"/>
    </location>
</feature>
<dbReference type="InterPro" id="IPR019786">
    <property type="entry name" value="Zinc_finger_PHD-type_CS"/>
</dbReference>
<dbReference type="CDD" id="cd19173">
    <property type="entry name" value="SET_NSD"/>
    <property type="match status" value="1"/>
</dbReference>
<feature type="region of interest" description="Disordered" evidence="17">
    <location>
        <begin position="234"/>
        <end position="317"/>
    </location>
</feature>
<dbReference type="RefSeq" id="XP_017768211.1">
    <property type="nucleotide sequence ID" value="XM_017912722.1"/>
</dbReference>
<evidence type="ECO:0000256" key="2">
    <source>
        <dbReference type="ARBA" id="ARBA00004286"/>
    </source>
</evidence>
<dbReference type="InterPro" id="IPR000313">
    <property type="entry name" value="PWWP_dom"/>
</dbReference>
<evidence type="ECO:0000256" key="15">
    <source>
        <dbReference type="ARBA" id="ARBA00023242"/>
    </source>
</evidence>
<dbReference type="InterPro" id="IPR003616">
    <property type="entry name" value="Post-SET_dom"/>
</dbReference>
<evidence type="ECO:0000256" key="5">
    <source>
        <dbReference type="ARBA" id="ARBA00022603"/>
    </source>
</evidence>
<keyword evidence="14" id="KW-0804">Transcription</keyword>
<evidence type="ECO:0000313" key="24">
    <source>
        <dbReference type="RefSeq" id="XP_017768211.1"/>
    </source>
</evidence>
<keyword evidence="6" id="KW-0808">Transferase</keyword>
<dbReference type="InterPro" id="IPR006560">
    <property type="entry name" value="AWS_dom"/>
</dbReference>
<feature type="compositionally biased region" description="Basic and acidic residues" evidence="17">
    <location>
        <begin position="433"/>
        <end position="455"/>
    </location>
</feature>
<keyword evidence="5" id="KW-0489">Methyltransferase</keyword>
<feature type="compositionally biased region" description="Basic residues" evidence="17">
    <location>
        <begin position="2381"/>
        <end position="2399"/>
    </location>
</feature>
<gene>
    <name evidence="24" type="primary">LOC108556555</name>
</gene>
<organism evidence="23 24">
    <name type="scientific">Nicrophorus vespilloides</name>
    <name type="common">Boreal carrion beetle</name>
    <dbReference type="NCBI Taxonomy" id="110193"/>
    <lineage>
        <taxon>Eukaryota</taxon>
        <taxon>Metazoa</taxon>
        <taxon>Ecdysozoa</taxon>
        <taxon>Arthropoda</taxon>
        <taxon>Hexapoda</taxon>
        <taxon>Insecta</taxon>
        <taxon>Pterygota</taxon>
        <taxon>Neoptera</taxon>
        <taxon>Endopterygota</taxon>
        <taxon>Coleoptera</taxon>
        <taxon>Polyphaga</taxon>
        <taxon>Staphyliniformia</taxon>
        <taxon>Silphidae</taxon>
        <taxon>Nicrophorinae</taxon>
        <taxon>Nicrophorus</taxon>
    </lineage>
</organism>
<dbReference type="InterPro" id="IPR001965">
    <property type="entry name" value="Znf_PHD"/>
</dbReference>
<dbReference type="InterPro" id="IPR011011">
    <property type="entry name" value="Znf_FYVE_PHD"/>
</dbReference>
<keyword evidence="3" id="KW-0158">Chromosome</keyword>
<dbReference type="CDD" id="cd15566">
    <property type="entry name" value="PHD3_NSD"/>
    <property type="match status" value="1"/>
</dbReference>
<feature type="compositionally biased region" description="Low complexity" evidence="17">
    <location>
        <begin position="273"/>
        <end position="284"/>
    </location>
</feature>
<dbReference type="PROSITE" id="PS50016">
    <property type="entry name" value="ZF_PHD_2"/>
    <property type="match status" value="1"/>
</dbReference>
<feature type="region of interest" description="Disordered" evidence="17">
    <location>
        <begin position="512"/>
        <end position="533"/>
    </location>
</feature>
<dbReference type="PROSITE" id="PS50868">
    <property type="entry name" value="POST_SET"/>
    <property type="match status" value="1"/>
</dbReference>
<dbReference type="Proteomes" id="UP000695000">
    <property type="component" value="Unplaced"/>
</dbReference>
<dbReference type="InterPro" id="IPR046341">
    <property type="entry name" value="SET_dom_sf"/>
</dbReference>
<evidence type="ECO:0000313" key="23">
    <source>
        <dbReference type="Proteomes" id="UP000695000"/>
    </source>
</evidence>
<evidence type="ECO:0000256" key="14">
    <source>
        <dbReference type="ARBA" id="ARBA00023163"/>
    </source>
</evidence>
<dbReference type="CDD" id="cd15567">
    <property type="entry name" value="PHD4_NSD"/>
    <property type="match status" value="1"/>
</dbReference>
<dbReference type="PROSITE" id="PS50812">
    <property type="entry name" value="PWWP"/>
    <property type="match status" value="2"/>
</dbReference>
<dbReference type="InterPro" id="IPR055197">
    <property type="entry name" value="PHDvar_NSD"/>
</dbReference>
<dbReference type="Gene3D" id="2.170.270.10">
    <property type="entry name" value="SET domain"/>
    <property type="match status" value="1"/>
</dbReference>
<name>A0ABM1M0W1_NICVS</name>
<dbReference type="CDD" id="cd20144">
    <property type="entry name" value="PWWP_NSD_rpt1"/>
    <property type="match status" value="1"/>
</dbReference>
<feature type="region of interest" description="Disordered" evidence="17">
    <location>
        <begin position="45"/>
        <end position="68"/>
    </location>
</feature>
<evidence type="ECO:0000259" key="18">
    <source>
        <dbReference type="PROSITE" id="PS50016"/>
    </source>
</evidence>
<dbReference type="PROSITE" id="PS50280">
    <property type="entry name" value="SET"/>
    <property type="match status" value="1"/>
</dbReference>
<dbReference type="SMART" id="SM00508">
    <property type="entry name" value="PostSET"/>
    <property type="match status" value="1"/>
</dbReference>
<evidence type="ECO:0000256" key="4">
    <source>
        <dbReference type="ARBA" id="ARBA00022553"/>
    </source>
</evidence>
<evidence type="ECO:0000256" key="13">
    <source>
        <dbReference type="ARBA" id="ARBA00023015"/>
    </source>
</evidence>
<feature type="region of interest" description="Disordered" evidence="17">
    <location>
        <begin position="1494"/>
        <end position="1514"/>
    </location>
</feature>
<comment type="subcellular location">
    <subcellularLocation>
        <location evidence="2">Chromosome</location>
    </subcellularLocation>
    <subcellularLocation>
        <location evidence="1">Nucleus</location>
    </subcellularLocation>
</comment>
<feature type="compositionally biased region" description="Basic and acidic residues" evidence="17">
    <location>
        <begin position="779"/>
        <end position="789"/>
    </location>
</feature>
<feature type="domain" description="AWS" evidence="22">
    <location>
        <begin position="2014"/>
        <end position="2064"/>
    </location>
</feature>
<dbReference type="PANTHER" id="PTHR22884">
    <property type="entry name" value="SET DOMAIN PROTEINS"/>
    <property type="match status" value="1"/>
</dbReference>
<keyword evidence="8" id="KW-0479">Metal-binding</keyword>
<dbReference type="Gene3D" id="3.30.40.10">
    <property type="entry name" value="Zinc/RING finger domain, C3HC4 (zinc finger)"/>
    <property type="match status" value="3"/>
</dbReference>
<dbReference type="GeneID" id="108556555"/>
<dbReference type="SUPFAM" id="SSF82199">
    <property type="entry name" value="SET domain"/>
    <property type="match status" value="1"/>
</dbReference>
<feature type="region of interest" description="Disordered" evidence="17">
    <location>
        <begin position="1"/>
        <end position="23"/>
    </location>
</feature>
<dbReference type="SMART" id="SM00293">
    <property type="entry name" value="PWWP"/>
    <property type="match status" value="2"/>
</dbReference>
<evidence type="ECO:0000256" key="17">
    <source>
        <dbReference type="SAM" id="MobiDB-lite"/>
    </source>
</evidence>
<dbReference type="InterPro" id="IPR055198">
    <property type="entry name" value="NSD_PHD"/>
</dbReference>
<feature type="compositionally biased region" description="Basic and acidic residues" evidence="17">
    <location>
        <begin position="285"/>
        <end position="308"/>
    </location>
</feature>
<feature type="domain" description="SET" evidence="19">
    <location>
        <begin position="2066"/>
        <end position="2183"/>
    </location>
</feature>
<dbReference type="Pfam" id="PF23004">
    <property type="entry name" value="PHDvar_NSD"/>
    <property type="match status" value="1"/>
</dbReference>
<sequence>MDCEDSKLVGETMSSKSRFGRTRKPKISHDFCNIDDLFTSPSKSLLRKQKSAGKRFRKSKSVSPKSVTHNYESLTKKRVSSELNFRRRLFNRPSSTSFEAKDADESDDDTNKFIDFRQVFLSSQKPILKTYSNRKSIVREKPEVKFPVPDESSNTHYIQELDVQANTDDVNIHENKFGLCPWESLGEAETSNVPLEDLFIKDDELEFLFNEEDNTYSTESFSDNDIPVESDINTLESTEPKMIGNDVVSPRNNKRSRKKQQTVETPKTKNVASPKPLKSRSSSKSTKEVLSDKRHLKSKESVRNKSDESELVEEVLSPRASEKIEQEILSPRALRAIKKKQREDSLESEKSDNQNGKEVEPKMELCPLRLESKMNASPKRGRAKSKKMEVTVSAALTISKNDDVVNNPLVHERLNQNCEQQKSEENENPSENTKFEDEQSKVPETDKNDETTDKSDNKILEIDKKLNIDTKVNEIIQYKTEYNGSHSYNSNTSHVDLNCTKEKVEKTALSPVDKDNLMNGSSDIQSAEEPRQKDTLDMDLFPYTVLSDTTKLAQTSTPKKQLICKINIDNLTSIIYKDHNYFLSKSNASSINPAEQESASCATNSNAIELFSPIVKGGEASSRDLLQESNDSNESINLEKIFKESKTESKEKKPKVLVEVLNEDMYSLPERTTFMRNRIEKKSKKLQLEENYHPIIKHSLEINENPEIELLNNNDKVLIDDDVCSIFPPHNEIKFKLNEMVCLGKTILQEDDEMIESKRVEQNESRINIKDPSTNMEQPGRKSGAEKVDNSKKCSISNVRCAETVTDENVLADVESKSAENVVMNFETINTQDILSEIEKILEPSPPNKKKQEVSTSAKENLESNKEDKENLARTATKPKAVESPRNRKSRFLIDVNPINKETYIPAAEKGILIQAEAEFDTIPIRNLRSRKTQLPIAESTVVRSEQMNTSITREESESIQVNSSVVEEVKEIAEEMTKVSEGNGIDDDSCKAEIVKAKLQSEDDISTFCIRSLRSGRVMEEPNDTCVKLKMEDTKVDDSTVEENTPDVEIVEAVTVRVDDDIEIKINSDFTFGNLKIKKEPIDVDMMDAMEENELTSLTTLVEKHETQEKLDEVAEVDVLDKKKVVPVRNLRMRKSLVPKESPIEVDLAVNAADLNKNGKSEEVEIVSSRTLRSRKSIVGDAEKSSQDDNIKEEQNSDRRKSLRARKSVVEKKKIEERPAAKKRKLDDSVAYLNDIMDDVEYIKNSLKIKPEVARKRIKLDPDVVIKKEMEDEDVMPSSMVKVEIKQEPGGESCLIPDAHNDDDEILKILQMCLKGMHKFKMGELAYARLGKCVYWPSLIIKDPCNDKFTIAAPDGKPEHLQYHVRFFGDRGRRSWVRICSMLPFTVNLPEIYNIFKRKKASERLAPIDHFKVSRFPKWFRGMQEAMPLIDKPLEEKQDFFQLVIEQDTEKRSKIRKGRSEARIKQEVEEEESECNSVEESLDSDANYSLRKRTSEIKQESSESSVEEVKEDNEVCSESSETDLISPKWTLKPPLVMNKETQTALWRRNNIFRGVRRDRVCQICYLPEDVLKCRGKCSGYYHRSCASDLSRIIKVVRKGKLKMVNENTGNEVEVVSIKTKKYQSPKKLSLDKEAVKDLTLLEQFDLKMKEVMNPIEEKTIYADSTTDNSSEDSSSQQIEILESSLKNTDEFRCGKCLANIDPPCHMCGCNVSPRGSSARQRCTVVGCGKTFHQECLRLWPQTQFSLIKSSNNEQDAFYCPMHTCQICVSDNPRTFHARITTNKIARCLKCPATYHNNSRCIPAGSNVITASQIICPRHYVDSKQTTVNTTWCFICSKGGALICCEICPTSVHSECSSINYLEDGSYVCEDCESGRLPLYDEIVWAKLGSYRWWPALVLFPNEIPENVMNSSHHQGQFVVRFFGTHDHYWIGRGRVFLFQADDVTVSTNRYRSRVDFVYQQAVKEAAEAHRFKLEYKDSCESLLKDSDKPPTFIKIKINKPVGNVKLGDASNTSNAMACTCDPDGPSPCGESSDCLNRMLLTECDLEVCPAGERCENQRFDKRQYVNVLPYNTKGRGWGLKTLEPVKKGQFVIEYVGEVIDDKEYQRRIKKMHEQKIDNYYFLTIDNTRMIDAGPKGNVARFMNHCCEPNCETQKWTVRSITRIGLFAIQDIPKDTELTFNYNFQCVGEEKKECRCGAPSCSGFIGAKKSADVKKQKKPSSIKVSTPSPVESPVEEEPCFECGETGLGETYPCHSKLCTKFYHPKCVNLETKMHSKWTCPWHNCNMCSKRTIRCCLFCTNSYCPLHCEGKMRHDRMLGYVCFSHDPEREVANHDEGLQKSKSPTDESDVTSTTYEADDSASSIAEDSCHATTTTTVVNSVKGKKRRRSSRTSLNNKKRSKTEGPLGEN</sequence>
<feature type="region of interest" description="Disordered" evidence="17">
    <location>
        <begin position="842"/>
        <end position="886"/>
    </location>
</feature>
<keyword evidence="9" id="KW-0677">Repeat</keyword>
<feature type="compositionally biased region" description="Basic and acidic residues" evidence="17">
    <location>
        <begin position="341"/>
        <end position="363"/>
    </location>
</feature>
<dbReference type="SUPFAM" id="SSF57903">
    <property type="entry name" value="FYVE/PHD zinc finger"/>
    <property type="match status" value="2"/>
</dbReference>
<dbReference type="PROSITE" id="PS51215">
    <property type="entry name" value="AWS"/>
    <property type="match status" value="1"/>
</dbReference>
<evidence type="ECO:0000259" key="21">
    <source>
        <dbReference type="PROSITE" id="PS50868"/>
    </source>
</evidence>
<evidence type="ECO:0000256" key="11">
    <source>
        <dbReference type="ARBA" id="ARBA00022833"/>
    </source>
</evidence>
<evidence type="ECO:0000256" key="3">
    <source>
        <dbReference type="ARBA" id="ARBA00022454"/>
    </source>
</evidence>
<feature type="region of interest" description="Disordered" evidence="17">
    <location>
        <begin position="2332"/>
        <end position="2408"/>
    </location>
</feature>
<dbReference type="Pfam" id="PF00856">
    <property type="entry name" value="SET"/>
    <property type="match status" value="1"/>
</dbReference>
<feature type="domain" description="Post-SET" evidence="21">
    <location>
        <begin position="2190"/>
        <end position="2206"/>
    </location>
</feature>
<feature type="domain" description="PHD-type" evidence="18">
    <location>
        <begin position="1830"/>
        <end position="1875"/>
    </location>
</feature>
<feature type="region of interest" description="Disordered" evidence="17">
    <location>
        <begin position="764"/>
        <end position="789"/>
    </location>
</feature>
<evidence type="ECO:0000259" key="19">
    <source>
        <dbReference type="PROSITE" id="PS50280"/>
    </source>
</evidence>
<feature type="domain" description="PWWP" evidence="20">
    <location>
        <begin position="1880"/>
        <end position="1942"/>
    </location>
</feature>
<reference evidence="24" key="1">
    <citation type="submission" date="2025-08" db="UniProtKB">
        <authorList>
            <consortium name="RefSeq"/>
        </authorList>
    </citation>
    <scope>IDENTIFICATION</scope>
    <source>
        <tissue evidence="24">Whole Larva</tissue>
    </source>
</reference>
<accession>A0ABM1M0W1</accession>
<feature type="compositionally biased region" description="Basic residues" evidence="17">
    <location>
        <begin position="45"/>
        <end position="60"/>
    </location>
</feature>
<dbReference type="PROSITE" id="PS01359">
    <property type="entry name" value="ZF_PHD_1"/>
    <property type="match status" value="1"/>
</dbReference>
<evidence type="ECO:0000256" key="10">
    <source>
        <dbReference type="ARBA" id="ARBA00022771"/>
    </source>
</evidence>
<dbReference type="Pfam" id="PF00855">
    <property type="entry name" value="PWWP"/>
    <property type="match status" value="2"/>
</dbReference>
<evidence type="ECO:0000256" key="1">
    <source>
        <dbReference type="ARBA" id="ARBA00004123"/>
    </source>
</evidence>
<keyword evidence="7" id="KW-0949">S-adenosyl-L-methionine</keyword>
<keyword evidence="15" id="KW-0539">Nucleus</keyword>
<feature type="compositionally biased region" description="Basic and acidic residues" evidence="17">
    <location>
        <begin position="860"/>
        <end position="872"/>
    </location>
</feature>
<dbReference type="SMART" id="SM00249">
    <property type="entry name" value="PHD"/>
    <property type="match status" value="4"/>
</dbReference>
<feature type="compositionally biased region" description="Polar residues" evidence="17">
    <location>
        <begin position="262"/>
        <end position="271"/>
    </location>
</feature>
<dbReference type="InterPro" id="IPR001214">
    <property type="entry name" value="SET_dom"/>
</dbReference>
<evidence type="ECO:0000256" key="8">
    <source>
        <dbReference type="ARBA" id="ARBA00022723"/>
    </source>
</evidence>
<dbReference type="Pfam" id="PF17982">
    <property type="entry name" value="C5HCH"/>
    <property type="match status" value="1"/>
</dbReference>
<evidence type="ECO:0000256" key="9">
    <source>
        <dbReference type="ARBA" id="ARBA00022737"/>
    </source>
</evidence>
<evidence type="ECO:0000256" key="7">
    <source>
        <dbReference type="ARBA" id="ARBA00022691"/>
    </source>
</evidence>
<feature type="compositionally biased region" description="Basic and acidic residues" evidence="17">
    <location>
        <begin position="2332"/>
        <end position="2344"/>
    </location>
</feature>
<protein>
    <submittedName>
        <fullName evidence="24">Uncharacterized protein LOC108556555</fullName>
    </submittedName>
</protein>
<feature type="region of interest" description="Disordered" evidence="17">
    <location>
        <begin position="418"/>
        <end position="455"/>
    </location>
</feature>
<keyword evidence="23" id="KW-1185">Reference proteome</keyword>
<feature type="compositionally biased region" description="Basic and acidic residues" evidence="17">
    <location>
        <begin position="1209"/>
        <end position="1222"/>
    </location>
</feature>
<evidence type="ECO:0000259" key="20">
    <source>
        <dbReference type="PROSITE" id="PS50812"/>
    </source>
</evidence>
<keyword evidence="13" id="KW-0805">Transcription regulation</keyword>
<keyword evidence="4" id="KW-0597">Phosphoprotein</keyword>
<evidence type="ECO:0000256" key="6">
    <source>
        <dbReference type="ARBA" id="ARBA00022679"/>
    </source>
</evidence>
<feature type="domain" description="PWWP" evidence="20">
    <location>
        <begin position="1323"/>
        <end position="1389"/>
    </location>
</feature>
<evidence type="ECO:0000256" key="12">
    <source>
        <dbReference type="ARBA" id="ARBA00022853"/>
    </source>
</evidence>
<dbReference type="SMART" id="SM00570">
    <property type="entry name" value="AWS"/>
    <property type="match status" value="1"/>
</dbReference>
<proteinExistence type="predicted"/>
<dbReference type="CDD" id="cd05838">
    <property type="entry name" value="PWWP_NSD_rpt2"/>
    <property type="match status" value="1"/>
</dbReference>
<evidence type="ECO:0000259" key="22">
    <source>
        <dbReference type="PROSITE" id="PS51215"/>
    </source>
</evidence>
<dbReference type="InterPro" id="IPR019787">
    <property type="entry name" value="Znf_PHD-finger"/>
</dbReference>
<dbReference type="InterPro" id="IPR013083">
    <property type="entry name" value="Znf_RING/FYVE/PHD"/>
</dbReference>
<dbReference type="InterPro" id="IPR050777">
    <property type="entry name" value="SET2_Histone-Lys_MeTrsfase"/>
</dbReference>
<keyword evidence="12" id="KW-0156">Chromatin regulator</keyword>
<dbReference type="SMART" id="SM00317">
    <property type="entry name" value="SET"/>
    <property type="match status" value="1"/>
</dbReference>
<dbReference type="Pfam" id="PF22908">
    <property type="entry name" value="PHD_NSD"/>
    <property type="match status" value="1"/>
</dbReference>